<evidence type="ECO:0000259" key="8">
    <source>
        <dbReference type="Pfam" id="PF02771"/>
    </source>
</evidence>
<sequence length="749" mass="79604">MPIGYTPEHRTFAESVAGFAQRHAPIEAVRRDLDVLSAGRVPDFWADLAATGVPAIHLPEEYDGAGAGILDLAVALEEAGRALLPGPLLPSVITSALLARYGGDDIAKRLLPEFAEGATGAVAVRAGLTAHQTQVGWEVSGTAGPVPGAANARYLLLGARTDAASTTTGELWFVVATRDSDSDLGTGAVDIAPLPAVDLARGVAEVTLRGLEITSSQVLQGITTERVRRLAAVLAAAEAVGVARWCFETAVDYVKIREQFGRAVGSFQAVKHKASNIFTRLQVATAAAWDGARAADERGADAESQLELAAAEAAVTCLPIAREIALDCITMLGGIGFTWEHDIQLYWRRAVFLAQLLGGPGEWNELLGRRALASLDGGPVRRFELELDGDVDEFRAQVAANLERAKGLEEPARRQFLADECGYVSPHYPKPYGIGADPAQQIVIQQEFARAGLVQPSTIIGEFALPTIMAHGTEAQKDRFVPATLRGDIIWCQLFSEPGAGSDLASLTTRAEKVDGGWKINGQKVWNSKAHEAHWGICLARTDQDVAKHKGITYFIVDMSTPGIDVRPLKQANGQSEFNEVFLENVFVPDDMVVGEVNQGWPITRTTLANERVMIAGGPGMAAFGKLVEEIGASVGSRADQATAVKLGAYAAENWALRALTLRSTLQQLSGLNPGAASSVLKLAVTEHQRAVQTTRLERVAEAGLAATDGLAEELVTAYLSIPAVLLGGGTREIQLNVVAERILGLPRG</sequence>
<dbReference type="Gene3D" id="2.40.110.10">
    <property type="entry name" value="Butyryl-CoA Dehydrogenase, subunit A, domain 2"/>
    <property type="match status" value="1"/>
</dbReference>
<evidence type="ECO:0000259" key="7">
    <source>
        <dbReference type="Pfam" id="PF02770"/>
    </source>
</evidence>
<organism evidence="9 10">
    <name type="scientific">Yinghuangia aomiensis</name>
    <dbReference type="NCBI Taxonomy" id="676205"/>
    <lineage>
        <taxon>Bacteria</taxon>
        <taxon>Bacillati</taxon>
        <taxon>Actinomycetota</taxon>
        <taxon>Actinomycetes</taxon>
        <taxon>Kitasatosporales</taxon>
        <taxon>Streptomycetaceae</taxon>
        <taxon>Yinghuangia</taxon>
    </lineage>
</organism>
<feature type="domain" description="Acyl-CoA dehydrogenase/oxidase N-terminal" evidence="8">
    <location>
        <begin position="398"/>
        <end position="488"/>
    </location>
</feature>
<dbReference type="Proteomes" id="UP001500466">
    <property type="component" value="Unassembled WGS sequence"/>
</dbReference>
<dbReference type="InterPro" id="IPR009075">
    <property type="entry name" value="AcylCo_DH/oxidase_C"/>
</dbReference>
<name>A0ABP9IE16_9ACTN</name>
<comment type="similarity">
    <text evidence="2">Belongs to the acyl-CoA dehydrogenase family.</text>
</comment>
<dbReference type="InterPro" id="IPR037069">
    <property type="entry name" value="AcylCoA_DH/ox_N_sf"/>
</dbReference>
<accession>A0ABP9IE16</accession>
<evidence type="ECO:0000256" key="2">
    <source>
        <dbReference type="ARBA" id="ARBA00009347"/>
    </source>
</evidence>
<dbReference type="EMBL" id="BAABHS010000051">
    <property type="protein sequence ID" value="GAA4994079.1"/>
    <property type="molecule type" value="Genomic_DNA"/>
</dbReference>
<dbReference type="InterPro" id="IPR013786">
    <property type="entry name" value="AcylCoA_DH/ox_N"/>
</dbReference>
<dbReference type="Gene3D" id="1.20.140.10">
    <property type="entry name" value="Butyryl-CoA Dehydrogenase, subunit A, domain 3"/>
    <property type="match status" value="2"/>
</dbReference>
<keyword evidence="4" id="KW-0274">FAD</keyword>
<dbReference type="PANTHER" id="PTHR43292">
    <property type="entry name" value="ACYL-COA DEHYDROGENASE"/>
    <property type="match status" value="1"/>
</dbReference>
<evidence type="ECO:0000256" key="3">
    <source>
        <dbReference type="ARBA" id="ARBA00022630"/>
    </source>
</evidence>
<dbReference type="SUPFAM" id="SSF47203">
    <property type="entry name" value="Acyl-CoA dehydrogenase C-terminal domain-like"/>
    <property type="match status" value="2"/>
</dbReference>
<feature type="domain" description="Acyl-CoA dehydrogenase/oxidase C-terminal" evidence="6">
    <location>
        <begin position="598"/>
        <end position="744"/>
    </location>
</feature>
<dbReference type="InterPro" id="IPR046373">
    <property type="entry name" value="Acyl-CoA_Oxase/DH_mid-dom_sf"/>
</dbReference>
<evidence type="ECO:0000256" key="5">
    <source>
        <dbReference type="ARBA" id="ARBA00023002"/>
    </source>
</evidence>
<dbReference type="InterPro" id="IPR006091">
    <property type="entry name" value="Acyl-CoA_Oxase/DH_mid-dom"/>
</dbReference>
<evidence type="ECO:0000313" key="9">
    <source>
        <dbReference type="EMBL" id="GAA4994079.1"/>
    </source>
</evidence>
<dbReference type="InterPro" id="IPR052161">
    <property type="entry name" value="Mycobact_Acyl-CoA_DH"/>
</dbReference>
<protein>
    <submittedName>
        <fullName evidence="9">Acyl-CoA dehydrogenase</fullName>
    </submittedName>
</protein>
<reference evidence="10" key="1">
    <citation type="journal article" date="2019" name="Int. J. Syst. Evol. Microbiol.">
        <title>The Global Catalogue of Microorganisms (GCM) 10K type strain sequencing project: providing services to taxonomists for standard genome sequencing and annotation.</title>
        <authorList>
            <consortium name="The Broad Institute Genomics Platform"/>
            <consortium name="The Broad Institute Genome Sequencing Center for Infectious Disease"/>
            <person name="Wu L."/>
            <person name="Ma J."/>
        </authorList>
    </citation>
    <scope>NUCLEOTIDE SEQUENCE [LARGE SCALE GENOMIC DNA]</scope>
    <source>
        <strain evidence="10">JCM 17986</strain>
    </source>
</reference>
<comment type="cofactor">
    <cofactor evidence="1">
        <name>FAD</name>
        <dbReference type="ChEBI" id="CHEBI:57692"/>
    </cofactor>
</comment>
<keyword evidence="3" id="KW-0285">Flavoprotein</keyword>
<evidence type="ECO:0000256" key="1">
    <source>
        <dbReference type="ARBA" id="ARBA00001974"/>
    </source>
</evidence>
<evidence type="ECO:0000259" key="6">
    <source>
        <dbReference type="Pfam" id="PF00441"/>
    </source>
</evidence>
<dbReference type="RefSeq" id="WP_345680661.1">
    <property type="nucleotide sequence ID" value="NZ_BAABHS010000051.1"/>
</dbReference>
<gene>
    <name evidence="9" type="ORF">GCM10023205_78490</name>
</gene>
<dbReference type="Pfam" id="PF02771">
    <property type="entry name" value="Acyl-CoA_dh_N"/>
    <property type="match status" value="2"/>
</dbReference>
<keyword evidence="10" id="KW-1185">Reference proteome</keyword>
<dbReference type="InterPro" id="IPR036250">
    <property type="entry name" value="AcylCo_DH-like_C"/>
</dbReference>
<dbReference type="Pfam" id="PF02770">
    <property type="entry name" value="Acyl-CoA_dh_M"/>
    <property type="match status" value="1"/>
</dbReference>
<keyword evidence="5" id="KW-0560">Oxidoreductase</keyword>
<dbReference type="InterPro" id="IPR009100">
    <property type="entry name" value="AcylCoA_DH/oxidase_NM_dom_sf"/>
</dbReference>
<evidence type="ECO:0000313" key="10">
    <source>
        <dbReference type="Proteomes" id="UP001500466"/>
    </source>
</evidence>
<feature type="domain" description="Acyl-CoA dehydrogenase/oxidase N-terminal" evidence="8">
    <location>
        <begin position="6"/>
        <end position="117"/>
    </location>
</feature>
<feature type="domain" description="Acyl-CoA oxidase/dehydrogenase middle" evidence="7">
    <location>
        <begin position="492"/>
        <end position="586"/>
    </location>
</feature>
<dbReference type="SUPFAM" id="SSF56645">
    <property type="entry name" value="Acyl-CoA dehydrogenase NM domain-like"/>
    <property type="match status" value="2"/>
</dbReference>
<proteinExistence type="inferred from homology"/>
<dbReference type="Gene3D" id="1.10.540.10">
    <property type="entry name" value="Acyl-CoA dehydrogenase/oxidase, N-terminal domain"/>
    <property type="match status" value="2"/>
</dbReference>
<evidence type="ECO:0000256" key="4">
    <source>
        <dbReference type="ARBA" id="ARBA00022827"/>
    </source>
</evidence>
<feature type="domain" description="Acyl-CoA dehydrogenase/oxidase C-terminal" evidence="6">
    <location>
        <begin position="233"/>
        <end position="363"/>
    </location>
</feature>
<comment type="caution">
    <text evidence="9">The sequence shown here is derived from an EMBL/GenBank/DDBJ whole genome shotgun (WGS) entry which is preliminary data.</text>
</comment>
<dbReference type="Pfam" id="PF00441">
    <property type="entry name" value="Acyl-CoA_dh_1"/>
    <property type="match status" value="2"/>
</dbReference>
<dbReference type="PANTHER" id="PTHR43292:SF4">
    <property type="entry name" value="ACYL-COA DEHYDROGENASE FADE34"/>
    <property type="match status" value="1"/>
</dbReference>